<sequence length="66" mass="7321">MPVTLETDFEKLVARARAVAVTTLVSEAEATWAARATTSPHDPVAGPRPFEDAFPTFYQFSNRPQR</sequence>
<evidence type="ECO:0000313" key="1">
    <source>
        <dbReference type="EMBL" id="MBB5870843.1"/>
    </source>
</evidence>
<comment type="caution">
    <text evidence="1">The sequence shown here is derived from an EMBL/GenBank/DDBJ whole genome shotgun (WGS) entry which is preliminary data.</text>
</comment>
<protein>
    <submittedName>
        <fullName evidence="1">Uncharacterized protein</fullName>
    </submittedName>
</protein>
<accession>A0A841BVA3</accession>
<dbReference type="RefSeq" id="WP_184838502.1">
    <property type="nucleotide sequence ID" value="NZ_JACHMN010000002.1"/>
</dbReference>
<keyword evidence="2" id="KW-1185">Reference proteome</keyword>
<organism evidence="1 2">
    <name type="scientific">Allocatelliglobosispora scoriae</name>
    <dbReference type="NCBI Taxonomy" id="643052"/>
    <lineage>
        <taxon>Bacteria</taxon>
        <taxon>Bacillati</taxon>
        <taxon>Actinomycetota</taxon>
        <taxon>Actinomycetes</taxon>
        <taxon>Micromonosporales</taxon>
        <taxon>Micromonosporaceae</taxon>
        <taxon>Allocatelliglobosispora</taxon>
    </lineage>
</organism>
<dbReference type="AlphaFoldDB" id="A0A841BVA3"/>
<reference evidence="1 2" key="1">
    <citation type="submission" date="2020-08" db="EMBL/GenBank/DDBJ databases">
        <title>Sequencing the genomes of 1000 actinobacteria strains.</title>
        <authorList>
            <person name="Klenk H.-P."/>
        </authorList>
    </citation>
    <scope>NUCLEOTIDE SEQUENCE [LARGE SCALE GENOMIC DNA]</scope>
    <source>
        <strain evidence="1 2">DSM 45362</strain>
    </source>
</reference>
<evidence type="ECO:0000313" key="2">
    <source>
        <dbReference type="Proteomes" id="UP000587527"/>
    </source>
</evidence>
<name>A0A841BVA3_9ACTN</name>
<proteinExistence type="predicted"/>
<dbReference type="EMBL" id="JACHMN010000002">
    <property type="protein sequence ID" value="MBB5870843.1"/>
    <property type="molecule type" value="Genomic_DNA"/>
</dbReference>
<dbReference type="Proteomes" id="UP000587527">
    <property type="component" value="Unassembled WGS sequence"/>
</dbReference>
<dbReference type="NCBIfam" id="NF041723">
    <property type="entry name" value="phane_AmcA_3b"/>
    <property type="match status" value="1"/>
</dbReference>
<gene>
    <name evidence="1" type="ORF">F4553_004222</name>
</gene>